<reference evidence="3" key="1">
    <citation type="submission" date="2022-11" db="UniProtKB">
        <authorList>
            <consortium name="WormBaseParasite"/>
        </authorList>
    </citation>
    <scope>IDENTIFICATION</scope>
</reference>
<feature type="domain" description="Potassium channel tetramerisation-type BTB" evidence="1">
    <location>
        <begin position="39"/>
        <end position="102"/>
    </location>
</feature>
<evidence type="ECO:0000313" key="2">
    <source>
        <dbReference type="Proteomes" id="UP000887566"/>
    </source>
</evidence>
<name>A0A914VSV5_9BILA</name>
<evidence type="ECO:0000313" key="3">
    <source>
        <dbReference type="WBParaSite" id="PSAMB.scaffold24013size397.g39051.t1"/>
    </source>
</evidence>
<keyword evidence="2" id="KW-1185">Reference proteome</keyword>
<dbReference type="InterPro" id="IPR003131">
    <property type="entry name" value="T1-type_BTB"/>
</dbReference>
<protein>
    <submittedName>
        <fullName evidence="3">Potassium channel tetramerisation-type BTB domain-containing protein</fullName>
    </submittedName>
</protein>
<organism evidence="2 3">
    <name type="scientific">Plectus sambesii</name>
    <dbReference type="NCBI Taxonomy" id="2011161"/>
    <lineage>
        <taxon>Eukaryota</taxon>
        <taxon>Metazoa</taxon>
        <taxon>Ecdysozoa</taxon>
        <taxon>Nematoda</taxon>
        <taxon>Chromadorea</taxon>
        <taxon>Plectida</taxon>
        <taxon>Plectina</taxon>
        <taxon>Plectoidea</taxon>
        <taxon>Plectidae</taxon>
        <taxon>Plectus</taxon>
    </lineage>
</organism>
<evidence type="ECO:0000259" key="1">
    <source>
        <dbReference type="Pfam" id="PF02214"/>
    </source>
</evidence>
<dbReference type="Pfam" id="PF02214">
    <property type="entry name" value="BTB_2"/>
    <property type="match status" value="1"/>
</dbReference>
<dbReference type="GO" id="GO:0051260">
    <property type="term" value="P:protein homooligomerization"/>
    <property type="evidence" value="ECO:0007669"/>
    <property type="project" value="InterPro"/>
</dbReference>
<dbReference type="InterPro" id="IPR011333">
    <property type="entry name" value="SKP1/BTB/POZ_sf"/>
</dbReference>
<dbReference type="AlphaFoldDB" id="A0A914VSV5"/>
<accession>A0A914VSV5</accession>
<dbReference type="WBParaSite" id="PSAMB.scaffold24013size397.g39051.t1">
    <property type="protein sequence ID" value="PSAMB.scaffold24013size397.g39051.t1"/>
    <property type="gene ID" value="PSAMB.scaffold24013size397.g39051"/>
</dbReference>
<dbReference type="Gene3D" id="3.30.710.10">
    <property type="entry name" value="Potassium Channel Kv1.1, Chain A"/>
    <property type="match status" value="1"/>
</dbReference>
<proteinExistence type="predicted"/>
<dbReference type="SUPFAM" id="SSF54695">
    <property type="entry name" value="POZ domain"/>
    <property type="match status" value="1"/>
</dbReference>
<sequence length="102" mass="11444">MGELLPTEPLVDPAGINNNNPSRMVPYASEQTAPTGFLCINVGGKSYRIRHKTIQMRESRLGLLGQLSISNHQRRLVIADDFFADSGEYYFERTSKAFDPII</sequence>
<dbReference type="Proteomes" id="UP000887566">
    <property type="component" value="Unplaced"/>
</dbReference>